<evidence type="ECO:0000313" key="2">
    <source>
        <dbReference type="Proteomes" id="UP000276133"/>
    </source>
</evidence>
<dbReference type="Proteomes" id="UP000276133">
    <property type="component" value="Unassembled WGS sequence"/>
</dbReference>
<keyword evidence="2" id="KW-1185">Reference proteome</keyword>
<comment type="caution">
    <text evidence="1">The sequence shown here is derived from an EMBL/GenBank/DDBJ whole genome shotgun (WGS) entry which is preliminary data.</text>
</comment>
<protein>
    <submittedName>
        <fullName evidence="1">Uncharacterized protein</fullName>
    </submittedName>
</protein>
<name>A0A3M7R6R2_BRAPC</name>
<sequence length="71" mass="8747">MKIINHDIPRCRNKLIKKEKKSEVGQVQYSIRKNRKVVYFYNEFIFFSKDLKYAIWVIFSKFSNLDFLHQD</sequence>
<accession>A0A3M7R6R2</accession>
<dbReference type="EMBL" id="REGN01004098">
    <property type="protein sequence ID" value="RNA19139.1"/>
    <property type="molecule type" value="Genomic_DNA"/>
</dbReference>
<evidence type="ECO:0000313" key="1">
    <source>
        <dbReference type="EMBL" id="RNA19139.1"/>
    </source>
</evidence>
<proteinExistence type="predicted"/>
<dbReference type="AlphaFoldDB" id="A0A3M7R6R2"/>
<organism evidence="1 2">
    <name type="scientific">Brachionus plicatilis</name>
    <name type="common">Marine rotifer</name>
    <name type="synonym">Brachionus muelleri</name>
    <dbReference type="NCBI Taxonomy" id="10195"/>
    <lineage>
        <taxon>Eukaryota</taxon>
        <taxon>Metazoa</taxon>
        <taxon>Spiralia</taxon>
        <taxon>Gnathifera</taxon>
        <taxon>Rotifera</taxon>
        <taxon>Eurotatoria</taxon>
        <taxon>Monogononta</taxon>
        <taxon>Pseudotrocha</taxon>
        <taxon>Ploima</taxon>
        <taxon>Brachionidae</taxon>
        <taxon>Brachionus</taxon>
    </lineage>
</organism>
<gene>
    <name evidence="1" type="ORF">BpHYR1_026564</name>
</gene>
<reference evidence="1 2" key="1">
    <citation type="journal article" date="2018" name="Sci. Rep.">
        <title>Genomic signatures of local adaptation to the degree of environmental predictability in rotifers.</title>
        <authorList>
            <person name="Franch-Gras L."/>
            <person name="Hahn C."/>
            <person name="Garcia-Roger E.M."/>
            <person name="Carmona M.J."/>
            <person name="Serra M."/>
            <person name="Gomez A."/>
        </authorList>
    </citation>
    <scope>NUCLEOTIDE SEQUENCE [LARGE SCALE GENOMIC DNA]</scope>
    <source>
        <strain evidence="1">HYR1</strain>
    </source>
</reference>